<reference evidence="2 3" key="2">
    <citation type="journal article" date="2010" name="Nucleic Acids Res.">
        <title>BeetleBase in 2010: revisions to provide comprehensive genomic information for Tribolium castaneum.</title>
        <authorList>
            <person name="Kim H.S."/>
            <person name="Murphy T."/>
            <person name="Xia J."/>
            <person name="Caragea D."/>
            <person name="Park Y."/>
            <person name="Beeman R.W."/>
            <person name="Lorenzen M.D."/>
            <person name="Butcher S."/>
            <person name="Manak J.R."/>
            <person name="Brown S.J."/>
        </authorList>
    </citation>
    <scope>GENOME REANNOTATION</scope>
    <source>
        <strain evidence="2 3">Georgia GA2</strain>
    </source>
</reference>
<dbReference type="Proteomes" id="UP000007266">
    <property type="component" value="Linkage group 6"/>
</dbReference>
<protein>
    <recommendedName>
        <fullName evidence="4">F-box domain-containing protein</fullName>
    </recommendedName>
</protein>
<dbReference type="OrthoDB" id="9984940at2759"/>
<feature type="compositionally biased region" description="Basic residues" evidence="1">
    <location>
        <begin position="373"/>
        <end position="383"/>
    </location>
</feature>
<evidence type="ECO:0000256" key="1">
    <source>
        <dbReference type="SAM" id="MobiDB-lite"/>
    </source>
</evidence>
<proteinExistence type="predicted"/>
<dbReference type="STRING" id="7070.D2A637"/>
<sequence length="383" mass="43006">MDLTPPKDSKGPFSHASTPLTHFPRKRKHDDTFESPKSPPFSSTLNESLITDLKDICLVGSVPNTPEKQLSFLAQTVVSSPIQESRKILYGSIKVVKPERDRRCSFRNKYLPVNNQKLLQRILNINVIMDVIFRYLSGGDLYRFSLVSPSFCKALEASKDAFLRYQVYKDSYKDNKENYVITPPGSPDKPDSPPRTSSVTFNKFLRAASRLKGTQTLRKCDRCSGVAVVDHQISQCQNVHSCGLIRCLLCSSFSETGHKDFKDACGHASFRPSLGNMSNTMEDSSSNFSSQDSGFYSENESPVKVKRILFQNVDKQTSNGLSLWNKNQVVVTYKKNDSLSYIPVVANDTPRREAAGDSPPSPQRHTYAVGSKQSKRNLKRLTR</sequence>
<gene>
    <name evidence="2" type="primary">AUGUSTUS-3.0.2_15062</name>
    <name evidence="2" type="ORF">TcasGA2_TC015062</name>
</gene>
<reference evidence="2 3" key="1">
    <citation type="journal article" date="2008" name="Nature">
        <title>The genome of the model beetle and pest Tribolium castaneum.</title>
        <authorList>
            <consortium name="Tribolium Genome Sequencing Consortium"/>
            <person name="Richards S."/>
            <person name="Gibbs R.A."/>
            <person name="Weinstock G.M."/>
            <person name="Brown S.J."/>
            <person name="Denell R."/>
            <person name="Beeman R.W."/>
            <person name="Gibbs R."/>
            <person name="Beeman R.W."/>
            <person name="Brown S.J."/>
            <person name="Bucher G."/>
            <person name="Friedrich M."/>
            <person name="Grimmelikhuijzen C.J."/>
            <person name="Klingler M."/>
            <person name="Lorenzen M."/>
            <person name="Richards S."/>
            <person name="Roth S."/>
            <person name="Schroder R."/>
            <person name="Tautz D."/>
            <person name="Zdobnov E.M."/>
            <person name="Muzny D."/>
            <person name="Gibbs R.A."/>
            <person name="Weinstock G.M."/>
            <person name="Attaway T."/>
            <person name="Bell S."/>
            <person name="Buhay C.J."/>
            <person name="Chandrabose M.N."/>
            <person name="Chavez D."/>
            <person name="Clerk-Blankenburg K.P."/>
            <person name="Cree A."/>
            <person name="Dao M."/>
            <person name="Davis C."/>
            <person name="Chacko J."/>
            <person name="Dinh H."/>
            <person name="Dugan-Rocha S."/>
            <person name="Fowler G."/>
            <person name="Garner T.T."/>
            <person name="Garnes J."/>
            <person name="Gnirke A."/>
            <person name="Hawes A."/>
            <person name="Hernandez J."/>
            <person name="Hines S."/>
            <person name="Holder M."/>
            <person name="Hume J."/>
            <person name="Jhangiani S.N."/>
            <person name="Joshi V."/>
            <person name="Khan Z.M."/>
            <person name="Jackson L."/>
            <person name="Kovar C."/>
            <person name="Kowis A."/>
            <person name="Lee S."/>
            <person name="Lewis L.R."/>
            <person name="Margolis J."/>
            <person name="Morgan M."/>
            <person name="Nazareth L.V."/>
            <person name="Nguyen N."/>
            <person name="Okwuonu G."/>
            <person name="Parker D."/>
            <person name="Richards S."/>
            <person name="Ruiz S.J."/>
            <person name="Santibanez J."/>
            <person name="Savard J."/>
            <person name="Scherer S.E."/>
            <person name="Schneider B."/>
            <person name="Sodergren E."/>
            <person name="Tautz D."/>
            <person name="Vattahil S."/>
            <person name="Villasana D."/>
            <person name="White C.S."/>
            <person name="Wright R."/>
            <person name="Park Y."/>
            <person name="Beeman R.W."/>
            <person name="Lord J."/>
            <person name="Oppert B."/>
            <person name="Lorenzen M."/>
            <person name="Brown S."/>
            <person name="Wang L."/>
            <person name="Savard J."/>
            <person name="Tautz D."/>
            <person name="Richards S."/>
            <person name="Weinstock G."/>
            <person name="Gibbs R.A."/>
            <person name="Liu Y."/>
            <person name="Worley K."/>
            <person name="Weinstock G."/>
            <person name="Elsik C.G."/>
            <person name="Reese J.T."/>
            <person name="Elhaik E."/>
            <person name="Landan G."/>
            <person name="Graur D."/>
            <person name="Arensburger P."/>
            <person name="Atkinson P."/>
            <person name="Beeman R.W."/>
            <person name="Beidler J."/>
            <person name="Brown S.J."/>
            <person name="Demuth J.P."/>
            <person name="Drury D.W."/>
            <person name="Du Y.Z."/>
            <person name="Fujiwara H."/>
            <person name="Lorenzen M."/>
            <person name="Maselli V."/>
            <person name="Osanai M."/>
            <person name="Park Y."/>
            <person name="Robertson H.M."/>
            <person name="Tu Z."/>
            <person name="Wang J.J."/>
            <person name="Wang S."/>
            <person name="Richards S."/>
            <person name="Song H."/>
            <person name="Zhang L."/>
            <person name="Sodergren E."/>
            <person name="Werner D."/>
            <person name="Stanke M."/>
            <person name="Morgenstern B."/>
            <person name="Solovyev V."/>
            <person name="Kosarev P."/>
            <person name="Brown G."/>
            <person name="Chen H.C."/>
            <person name="Ermolaeva O."/>
            <person name="Hlavina W."/>
            <person name="Kapustin Y."/>
            <person name="Kiryutin B."/>
            <person name="Kitts P."/>
            <person name="Maglott D."/>
            <person name="Pruitt K."/>
            <person name="Sapojnikov V."/>
            <person name="Souvorov A."/>
            <person name="Mackey A.J."/>
            <person name="Waterhouse R.M."/>
            <person name="Wyder S."/>
            <person name="Zdobnov E.M."/>
            <person name="Zdobnov E.M."/>
            <person name="Wyder S."/>
            <person name="Kriventseva E.V."/>
            <person name="Kadowaki T."/>
            <person name="Bork P."/>
            <person name="Aranda M."/>
            <person name="Bao R."/>
            <person name="Beermann A."/>
            <person name="Berns N."/>
            <person name="Bolognesi R."/>
            <person name="Bonneton F."/>
            <person name="Bopp D."/>
            <person name="Brown S.J."/>
            <person name="Bucher G."/>
            <person name="Butts T."/>
            <person name="Chaumot A."/>
            <person name="Denell R.E."/>
            <person name="Ferrier D.E."/>
            <person name="Friedrich M."/>
            <person name="Gordon C.M."/>
            <person name="Jindra M."/>
            <person name="Klingler M."/>
            <person name="Lan Q."/>
            <person name="Lattorff H.M."/>
            <person name="Laudet V."/>
            <person name="von Levetsow C."/>
            <person name="Liu Z."/>
            <person name="Lutz R."/>
            <person name="Lynch J.A."/>
            <person name="da Fonseca R.N."/>
            <person name="Posnien N."/>
            <person name="Reuter R."/>
            <person name="Roth S."/>
            <person name="Savard J."/>
            <person name="Schinko J.B."/>
            <person name="Schmitt C."/>
            <person name="Schoppmeier M."/>
            <person name="Schroder R."/>
            <person name="Shippy T.D."/>
            <person name="Simonnet F."/>
            <person name="Marques-Souza H."/>
            <person name="Tautz D."/>
            <person name="Tomoyasu Y."/>
            <person name="Trauner J."/>
            <person name="Van der Zee M."/>
            <person name="Vervoort M."/>
            <person name="Wittkopp N."/>
            <person name="Wimmer E.A."/>
            <person name="Yang X."/>
            <person name="Jones A.K."/>
            <person name="Sattelle D.B."/>
            <person name="Ebert P.R."/>
            <person name="Nelson D."/>
            <person name="Scott J.G."/>
            <person name="Beeman R.W."/>
            <person name="Muthukrishnan S."/>
            <person name="Kramer K.J."/>
            <person name="Arakane Y."/>
            <person name="Beeman R.W."/>
            <person name="Zhu Q."/>
            <person name="Hogenkamp D."/>
            <person name="Dixit R."/>
            <person name="Oppert B."/>
            <person name="Jiang H."/>
            <person name="Zou Z."/>
            <person name="Marshall J."/>
            <person name="Elpidina E."/>
            <person name="Vinokurov K."/>
            <person name="Oppert C."/>
            <person name="Zou Z."/>
            <person name="Evans J."/>
            <person name="Lu Z."/>
            <person name="Zhao P."/>
            <person name="Sumathipala N."/>
            <person name="Altincicek B."/>
            <person name="Vilcinskas A."/>
            <person name="Williams M."/>
            <person name="Hultmark D."/>
            <person name="Hetru C."/>
            <person name="Jiang H."/>
            <person name="Grimmelikhuijzen C.J."/>
            <person name="Hauser F."/>
            <person name="Cazzamali G."/>
            <person name="Williamson M."/>
            <person name="Park Y."/>
            <person name="Li B."/>
            <person name="Tanaka Y."/>
            <person name="Predel R."/>
            <person name="Neupert S."/>
            <person name="Schachtner J."/>
            <person name="Verleyen P."/>
            <person name="Raible F."/>
            <person name="Bork P."/>
            <person name="Friedrich M."/>
            <person name="Walden K.K."/>
            <person name="Robertson H.M."/>
            <person name="Angeli S."/>
            <person name="Foret S."/>
            <person name="Bucher G."/>
            <person name="Schuetz S."/>
            <person name="Maleszka R."/>
            <person name="Wimmer E.A."/>
            <person name="Beeman R.W."/>
            <person name="Lorenzen M."/>
            <person name="Tomoyasu Y."/>
            <person name="Miller S.C."/>
            <person name="Grossmann D."/>
            <person name="Bucher G."/>
        </authorList>
    </citation>
    <scope>NUCLEOTIDE SEQUENCE [LARGE SCALE GENOMIC DNA]</scope>
    <source>
        <strain evidence="2 3">Georgia GA2</strain>
    </source>
</reference>
<dbReference type="EMBL" id="KQ971346">
    <property type="protein sequence ID" value="EFA04984.1"/>
    <property type="molecule type" value="Genomic_DNA"/>
</dbReference>
<feature type="region of interest" description="Disordered" evidence="1">
    <location>
        <begin position="350"/>
        <end position="383"/>
    </location>
</feature>
<evidence type="ECO:0008006" key="4">
    <source>
        <dbReference type="Google" id="ProtNLM"/>
    </source>
</evidence>
<evidence type="ECO:0000313" key="3">
    <source>
        <dbReference type="Proteomes" id="UP000007266"/>
    </source>
</evidence>
<dbReference type="KEGG" id="tca:100141684"/>
<accession>D2A637</accession>
<feature type="region of interest" description="Disordered" evidence="1">
    <location>
        <begin position="1"/>
        <end position="42"/>
    </location>
</feature>
<keyword evidence="3" id="KW-1185">Reference proteome</keyword>
<organism evidence="2 3">
    <name type="scientific">Tribolium castaneum</name>
    <name type="common">Red flour beetle</name>
    <dbReference type="NCBI Taxonomy" id="7070"/>
    <lineage>
        <taxon>Eukaryota</taxon>
        <taxon>Metazoa</taxon>
        <taxon>Ecdysozoa</taxon>
        <taxon>Arthropoda</taxon>
        <taxon>Hexapoda</taxon>
        <taxon>Insecta</taxon>
        <taxon>Pterygota</taxon>
        <taxon>Neoptera</taxon>
        <taxon>Endopterygota</taxon>
        <taxon>Coleoptera</taxon>
        <taxon>Polyphaga</taxon>
        <taxon>Cucujiformia</taxon>
        <taxon>Tenebrionidae</taxon>
        <taxon>Tenebrionidae incertae sedis</taxon>
        <taxon>Tribolium</taxon>
    </lineage>
</organism>
<evidence type="ECO:0000313" key="2">
    <source>
        <dbReference type="EMBL" id="EFA04984.1"/>
    </source>
</evidence>
<dbReference type="InParanoid" id="D2A637"/>
<dbReference type="AlphaFoldDB" id="D2A637"/>
<dbReference type="HOGENOM" id="CLU_722269_0_0_1"/>
<feature type="compositionally biased region" description="Basic and acidic residues" evidence="1">
    <location>
        <begin position="1"/>
        <end position="10"/>
    </location>
</feature>
<name>D2A637_TRICA</name>